<evidence type="ECO:0000313" key="3">
    <source>
        <dbReference type="Proteomes" id="UP000596742"/>
    </source>
</evidence>
<keyword evidence="1" id="KW-0812">Transmembrane</keyword>
<comment type="caution">
    <text evidence="2">The sequence shown here is derived from an EMBL/GenBank/DDBJ whole genome shotgun (WGS) entry which is preliminary data.</text>
</comment>
<sequence length="185" mass="20867">MGTGFIIFIVLFLIIFLLQIVGFFSPYWDIQCMKNQNIINSKNETCFNQGLFYGCDDDGNCRLTNIIDRRLFGLAVAIITGNVIVLVLSILVLAHVCKDNKKSMKTGAVLLFTATELLNVASAIIVWLDSYTFGWSWWVTSWSAVLIICIIALTCLCCCLSFNGDEGESNSSRRFFVYYYVVEID</sequence>
<keyword evidence="1" id="KW-0472">Membrane</keyword>
<name>A0A8B6EAB7_MYTGA</name>
<reference evidence="2" key="1">
    <citation type="submission" date="2018-11" db="EMBL/GenBank/DDBJ databases">
        <authorList>
            <person name="Alioto T."/>
            <person name="Alioto T."/>
        </authorList>
    </citation>
    <scope>NUCLEOTIDE SEQUENCE</scope>
</reference>
<dbReference type="AlphaFoldDB" id="A0A8B6EAB7"/>
<keyword evidence="1" id="KW-1133">Transmembrane helix</keyword>
<dbReference type="EMBL" id="UYJE01004803">
    <property type="protein sequence ID" value="VDI31505.1"/>
    <property type="molecule type" value="Genomic_DNA"/>
</dbReference>
<evidence type="ECO:0000256" key="1">
    <source>
        <dbReference type="SAM" id="Phobius"/>
    </source>
</evidence>
<accession>A0A8B6EAB7</accession>
<organism evidence="2 3">
    <name type="scientific">Mytilus galloprovincialis</name>
    <name type="common">Mediterranean mussel</name>
    <dbReference type="NCBI Taxonomy" id="29158"/>
    <lineage>
        <taxon>Eukaryota</taxon>
        <taxon>Metazoa</taxon>
        <taxon>Spiralia</taxon>
        <taxon>Lophotrochozoa</taxon>
        <taxon>Mollusca</taxon>
        <taxon>Bivalvia</taxon>
        <taxon>Autobranchia</taxon>
        <taxon>Pteriomorphia</taxon>
        <taxon>Mytilida</taxon>
        <taxon>Mytiloidea</taxon>
        <taxon>Mytilidae</taxon>
        <taxon>Mytilinae</taxon>
        <taxon>Mytilus</taxon>
    </lineage>
</organism>
<keyword evidence="3" id="KW-1185">Reference proteome</keyword>
<feature type="transmembrane region" description="Helical" evidence="1">
    <location>
        <begin position="5"/>
        <end position="28"/>
    </location>
</feature>
<protein>
    <submittedName>
        <fullName evidence="2">Uncharacterized protein</fullName>
    </submittedName>
</protein>
<gene>
    <name evidence="2" type="ORF">MGAL_10B020786</name>
</gene>
<proteinExistence type="predicted"/>
<feature type="transmembrane region" description="Helical" evidence="1">
    <location>
        <begin position="108"/>
        <end position="128"/>
    </location>
</feature>
<dbReference type="Proteomes" id="UP000596742">
    <property type="component" value="Unassembled WGS sequence"/>
</dbReference>
<evidence type="ECO:0000313" key="2">
    <source>
        <dbReference type="EMBL" id="VDI31505.1"/>
    </source>
</evidence>
<feature type="transmembrane region" description="Helical" evidence="1">
    <location>
        <begin position="140"/>
        <end position="164"/>
    </location>
</feature>
<feature type="transmembrane region" description="Helical" evidence="1">
    <location>
        <begin position="72"/>
        <end position="96"/>
    </location>
</feature>